<dbReference type="GO" id="GO:0004826">
    <property type="term" value="F:phenylalanine-tRNA ligase activity"/>
    <property type="evidence" value="ECO:0007669"/>
    <property type="project" value="InterPro"/>
</dbReference>
<protein>
    <submittedName>
        <fullName evidence="2">Lysine-tRNA ligase</fullName>
    </submittedName>
</protein>
<organism evidence="2 3">
    <name type="scientific">Candidatus Uhrbacteria bacterium GW2011_GWC2_53_7</name>
    <dbReference type="NCBI Taxonomy" id="1618986"/>
    <lineage>
        <taxon>Bacteria</taxon>
        <taxon>Candidatus Uhriibacteriota</taxon>
    </lineage>
</organism>
<dbReference type="Proteomes" id="UP000033865">
    <property type="component" value="Unassembled WGS sequence"/>
</dbReference>
<dbReference type="Gene3D" id="3.50.40.10">
    <property type="entry name" value="Phenylalanyl-trna Synthetase, Chain B, domain 3"/>
    <property type="match status" value="1"/>
</dbReference>
<dbReference type="PANTHER" id="PTHR39209:SF2">
    <property type="entry name" value="CYTOPLASMIC PROTEIN"/>
    <property type="match status" value="1"/>
</dbReference>
<keyword evidence="2" id="KW-0436">Ligase</keyword>
<sequence length="236" mass="26433">MSGFWYIGIMRFSIDRNIFATFPGLHLGVVEARGIDNAGSSTELMELVRAQQERIRATMSLGSYSEDPRFVAWQEAYGAFGGKPKKYRCSVENLYRMTLEGMDLRHINTLVDLYNLVSLKHKLPVGGDDLDRIEGDIRLTFATGEESFVILGAEGIDHPKPGEVIYRDDKEVLCRRWNWRECDKTKMAETTKNALLVVEGLPPATKEDVTTATKELMDLIEHFCGGKGLILVLGAG</sequence>
<reference evidence="2 3" key="1">
    <citation type="journal article" date="2015" name="Nature">
        <title>rRNA introns, odd ribosomes, and small enigmatic genomes across a large radiation of phyla.</title>
        <authorList>
            <person name="Brown C.T."/>
            <person name="Hug L.A."/>
            <person name="Thomas B.C."/>
            <person name="Sharon I."/>
            <person name="Castelle C.J."/>
            <person name="Singh A."/>
            <person name="Wilkins M.J."/>
            <person name="Williams K.H."/>
            <person name="Banfield J.F."/>
        </authorList>
    </citation>
    <scope>NUCLEOTIDE SEQUENCE [LARGE SCALE GENOMIC DNA]</scope>
</reference>
<dbReference type="AlphaFoldDB" id="A0A0G2AUZ2"/>
<evidence type="ECO:0000313" key="3">
    <source>
        <dbReference type="Proteomes" id="UP000033865"/>
    </source>
</evidence>
<accession>A0A0G2AUZ2</accession>
<dbReference type="Pfam" id="PF03483">
    <property type="entry name" value="B3_4"/>
    <property type="match status" value="1"/>
</dbReference>
<dbReference type="InterPro" id="IPR005146">
    <property type="entry name" value="B3/B4_tRNA-bd"/>
</dbReference>
<dbReference type="PANTHER" id="PTHR39209">
    <property type="match status" value="1"/>
</dbReference>
<name>A0A0G2AUZ2_9BACT</name>
<dbReference type="EMBL" id="LCRN01000015">
    <property type="protein sequence ID" value="KKW36679.1"/>
    <property type="molecule type" value="Genomic_DNA"/>
</dbReference>
<gene>
    <name evidence="2" type="ORF">UY82_C0015G0008</name>
</gene>
<dbReference type="InterPro" id="IPR020825">
    <property type="entry name" value="Phe-tRNA_synthase-like_B3/B4"/>
</dbReference>
<dbReference type="SMART" id="SM00873">
    <property type="entry name" value="B3_4"/>
    <property type="match status" value="1"/>
</dbReference>
<evidence type="ECO:0000313" key="2">
    <source>
        <dbReference type="EMBL" id="KKW36679.1"/>
    </source>
</evidence>
<dbReference type="GO" id="GO:0003723">
    <property type="term" value="F:RNA binding"/>
    <property type="evidence" value="ECO:0007669"/>
    <property type="project" value="InterPro"/>
</dbReference>
<comment type="caution">
    <text evidence="2">The sequence shown here is derived from an EMBL/GenBank/DDBJ whole genome shotgun (WGS) entry which is preliminary data.</text>
</comment>
<proteinExistence type="predicted"/>
<feature type="domain" description="B3/B4 tRNA-binding" evidence="1">
    <location>
        <begin position="71"/>
        <end position="225"/>
    </location>
</feature>
<evidence type="ECO:0000259" key="1">
    <source>
        <dbReference type="SMART" id="SM00873"/>
    </source>
</evidence>
<dbReference type="SUPFAM" id="SSF56037">
    <property type="entry name" value="PheT/TilS domain"/>
    <property type="match status" value="1"/>
</dbReference>